<dbReference type="SUPFAM" id="SSF53927">
    <property type="entry name" value="Cytidine deaminase-like"/>
    <property type="match status" value="1"/>
</dbReference>
<keyword evidence="5" id="KW-0658">Purine biosynthesis</keyword>
<dbReference type="GeneID" id="8827800"/>
<evidence type="ECO:0000256" key="2">
    <source>
        <dbReference type="ARBA" id="ARBA00004954"/>
    </source>
</evidence>
<dbReference type="InterPro" id="IPR002695">
    <property type="entry name" value="PurH-like"/>
</dbReference>
<comment type="pathway">
    <text evidence="2">Purine metabolism; IMP biosynthesis via de novo pathway; 5-formamido-1-(5-phospho-D-ribosyl)imidazole-4-carboxamide from 5-amino-1-(5-phospho-D-ribosyl)imidazole-4-carboxamide (10-formyl THF route): step 1/1.</text>
</comment>
<evidence type="ECO:0000313" key="12">
    <source>
        <dbReference type="Proteomes" id="UP000001400"/>
    </source>
</evidence>
<dbReference type="PANTHER" id="PTHR11692">
    <property type="entry name" value="BIFUNCTIONAL PURINE BIOSYNTHESIS PROTEIN PURH"/>
    <property type="match status" value="1"/>
</dbReference>
<dbReference type="GO" id="GO:0006221">
    <property type="term" value="P:pyrimidine nucleotide biosynthetic process"/>
    <property type="evidence" value="ECO:0007669"/>
    <property type="project" value="UniProtKB-KW"/>
</dbReference>
<dbReference type="GO" id="GO:0006189">
    <property type="term" value="P:'de novo' IMP biosynthetic process"/>
    <property type="evidence" value="ECO:0007669"/>
    <property type="project" value="UniProtKB-UniPathway"/>
</dbReference>
<keyword evidence="4" id="KW-0808">Transferase</keyword>
<dbReference type="NCBIfam" id="NF002049">
    <property type="entry name" value="PRK00881.1"/>
    <property type="match status" value="1"/>
</dbReference>
<dbReference type="Pfam" id="PF02142">
    <property type="entry name" value="MGS"/>
    <property type="match status" value="1"/>
</dbReference>
<accession>B5IAI5</accession>
<dbReference type="InterPro" id="IPR036914">
    <property type="entry name" value="MGS-like_dom_sf"/>
</dbReference>
<dbReference type="NCBIfam" id="TIGR00355">
    <property type="entry name" value="purH"/>
    <property type="match status" value="1"/>
</dbReference>
<dbReference type="GO" id="GO:0003937">
    <property type="term" value="F:IMP cyclohydrolase activity"/>
    <property type="evidence" value="ECO:0007669"/>
    <property type="project" value="UniProtKB-EC"/>
</dbReference>
<keyword evidence="7" id="KW-0665">Pyrimidine biosynthesis</keyword>
<proteinExistence type="inferred from homology"/>
<dbReference type="RefSeq" id="WP_008082663.1">
    <property type="nucleotide sequence ID" value="NC_013926.1"/>
</dbReference>
<dbReference type="STRING" id="439481.Aboo_0850"/>
<dbReference type="EC" id="3.5.4.10" evidence="11"/>
<evidence type="ECO:0000256" key="3">
    <source>
        <dbReference type="ARBA" id="ARBA00007667"/>
    </source>
</evidence>
<dbReference type="PANTHER" id="PTHR11692:SF0">
    <property type="entry name" value="BIFUNCTIONAL PURINE BIOSYNTHESIS PROTEIN ATIC"/>
    <property type="match status" value="1"/>
</dbReference>
<dbReference type="Proteomes" id="UP000001400">
    <property type="component" value="Chromosome"/>
</dbReference>
<evidence type="ECO:0000313" key="11">
    <source>
        <dbReference type="EMBL" id="ADD08659.1"/>
    </source>
</evidence>
<comment type="catalytic activity">
    <reaction evidence="9">
        <text>(6R)-10-formyltetrahydrofolate + 5-amino-1-(5-phospho-beta-D-ribosyl)imidazole-4-carboxamide = 5-formamido-1-(5-phospho-D-ribosyl)imidazole-4-carboxamide + (6S)-5,6,7,8-tetrahydrofolate</text>
        <dbReference type="Rhea" id="RHEA:22192"/>
        <dbReference type="ChEBI" id="CHEBI:57453"/>
        <dbReference type="ChEBI" id="CHEBI:58467"/>
        <dbReference type="ChEBI" id="CHEBI:58475"/>
        <dbReference type="ChEBI" id="CHEBI:195366"/>
        <dbReference type="EC" id="2.1.2.3"/>
    </reaction>
</comment>
<sequence length="489" mass="55379">MRALISVSDKKELEDFAKFLAKKGYEIVATGGTKKFLEEREIKAISVEEITGYPEILNGRVKTLHPAIHGAILAEKNEDLEKYNLKGIDVVVVNLYPFEKNIGNEKDMIENIDIGGVALLRAAAKNYKRVLVISSPSQYKEVMDAMEKGEINEELRRRYALEAFALTASYDTMIYNAFWNKFYDGMPEHFLYYSKKKMELRYGENPHQRGALYMDGNVEWEQLHGKKLSFNNLYDMDAAWNIVMEFERPAVAIIKHANPCGAALGKDIKEAYMKALEGDPISAYGSIVASNKRIDEEAAKEMKKLFIEVLIAPDFTQDALEILEKKKNIRIIKVKKWKKEGWNLRRIDGGLLVQDWDTKRLEEAKCVSKRLPSEEEMRDLIFAWSVVRYVKSNAIVFAKNEALVGVGAGQMSRVDSVKIAAMKAGDRAKGAVMASDAFFPFRDAIDEAAKVGITAVIQPGGSKRDREVIEAIDENNMAMLFTGFRVFRH</sequence>
<dbReference type="PROSITE" id="PS51855">
    <property type="entry name" value="MGS"/>
    <property type="match status" value="1"/>
</dbReference>
<dbReference type="FunFam" id="3.40.50.1380:FF:000001">
    <property type="entry name" value="Bifunctional purine biosynthesis protein PurH"/>
    <property type="match status" value="1"/>
</dbReference>
<keyword evidence="12" id="KW-1185">Reference proteome</keyword>
<evidence type="ECO:0000256" key="9">
    <source>
        <dbReference type="ARBA" id="ARBA00050488"/>
    </source>
</evidence>
<gene>
    <name evidence="11" type="ordered locus">Aboo_0850</name>
</gene>
<dbReference type="GO" id="GO:0005829">
    <property type="term" value="C:cytosol"/>
    <property type="evidence" value="ECO:0007669"/>
    <property type="project" value="TreeGrafter"/>
</dbReference>
<dbReference type="HOGENOM" id="CLU_016316_5_2_2"/>
<reference evidence="11" key="1">
    <citation type="submission" date="2010-02" db="EMBL/GenBank/DDBJ databases">
        <title>Complete sequence of Aciduliprofundum boonei T469.</title>
        <authorList>
            <consortium name="US DOE Joint Genome Institute"/>
            <person name="Lucas S."/>
            <person name="Copeland A."/>
            <person name="Lapidus A."/>
            <person name="Cheng J.-F."/>
            <person name="Bruce D."/>
            <person name="Goodwin L."/>
            <person name="Pitluck S."/>
            <person name="Saunders E."/>
            <person name="Detter J.C."/>
            <person name="Han C."/>
            <person name="Tapia R."/>
            <person name="Land M."/>
            <person name="Hauser L."/>
            <person name="Kyrpides N."/>
            <person name="Mikhailova N."/>
            <person name="Flores G."/>
            <person name="Reysenbach A.-L."/>
            <person name="Woyke T."/>
        </authorList>
    </citation>
    <scope>NUCLEOTIDE SEQUENCE</scope>
    <source>
        <strain evidence="11">T469</strain>
    </source>
</reference>
<dbReference type="SMART" id="SM00798">
    <property type="entry name" value="AICARFT_IMPCHas"/>
    <property type="match status" value="1"/>
</dbReference>
<dbReference type="GO" id="GO:0004643">
    <property type="term" value="F:phosphoribosylaminoimidazolecarboxamide formyltransferase activity"/>
    <property type="evidence" value="ECO:0007669"/>
    <property type="project" value="UniProtKB-EC"/>
</dbReference>
<evidence type="ECO:0000256" key="5">
    <source>
        <dbReference type="ARBA" id="ARBA00022755"/>
    </source>
</evidence>
<evidence type="ECO:0000256" key="4">
    <source>
        <dbReference type="ARBA" id="ARBA00022679"/>
    </source>
</evidence>
<dbReference type="SMART" id="SM00851">
    <property type="entry name" value="MGS"/>
    <property type="match status" value="1"/>
</dbReference>
<dbReference type="Pfam" id="PF01808">
    <property type="entry name" value="AICARFT_IMPCHas"/>
    <property type="match status" value="1"/>
</dbReference>
<dbReference type="InterPro" id="IPR016193">
    <property type="entry name" value="Cytidine_deaminase-like"/>
</dbReference>
<dbReference type="FunFam" id="3.40.140.20:FF:000001">
    <property type="entry name" value="Bifunctional purine biosynthesis protein PurH"/>
    <property type="match status" value="1"/>
</dbReference>
<dbReference type="CDD" id="cd01421">
    <property type="entry name" value="IMPCH"/>
    <property type="match status" value="1"/>
</dbReference>
<comment type="catalytic activity">
    <reaction evidence="10">
        <text>IMP + H2O = 5-formamido-1-(5-phospho-D-ribosyl)imidazole-4-carboxamide</text>
        <dbReference type="Rhea" id="RHEA:18445"/>
        <dbReference type="ChEBI" id="CHEBI:15377"/>
        <dbReference type="ChEBI" id="CHEBI:58053"/>
        <dbReference type="ChEBI" id="CHEBI:58467"/>
        <dbReference type="EC" id="3.5.4.10"/>
    </reaction>
</comment>
<evidence type="ECO:0000256" key="1">
    <source>
        <dbReference type="ARBA" id="ARBA00004844"/>
    </source>
</evidence>
<dbReference type="AlphaFoldDB" id="B5IAI5"/>
<evidence type="ECO:0000256" key="8">
    <source>
        <dbReference type="ARBA" id="ARBA00023268"/>
    </source>
</evidence>
<comment type="similarity">
    <text evidence="3">Belongs to the PurH family.</text>
</comment>
<dbReference type="OrthoDB" id="52603at2157"/>
<keyword evidence="8" id="KW-0511">Multifunctional enzyme</keyword>
<dbReference type="InterPro" id="IPR024051">
    <property type="entry name" value="AICAR_Tfase_dup_dom_sf"/>
</dbReference>
<organism evidence="11 12">
    <name type="scientific">Aciduliprofundum boonei (strain DSM 19572 / T469)</name>
    <dbReference type="NCBI Taxonomy" id="439481"/>
    <lineage>
        <taxon>Archaea</taxon>
        <taxon>Methanobacteriati</taxon>
        <taxon>Thermoplasmatota</taxon>
        <taxon>DHVE2 group</taxon>
        <taxon>Candidatus Aciduliprofundum</taxon>
    </lineage>
</organism>
<keyword evidence="6 11" id="KW-0378">Hydrolase</keyword>
<dbReference type="Gene3D" id="3.40.50.1380">
    <property type="entry name" value="Methylglyoxal synthase-like domain"/>
    <property type="match status" value="1"/>
</dbReference>
<dbReference type="eggNOG" id="arCOG02824">
    <property type="taxonomic scope" value="Archaea"/>
</dbReference>
<evidence type="ECO:0000256" key="7">
    <source>
        <dbReference type="ARBA" id="ARBA00022975"/>
    </source>
</evidence>
<dbReference type="HAMAP" id="MF_00139">
    <property type="entry name" value="PurH"/>
    <property type="match status" value="1"/>
</dbReference>
<evidence type="ECO:0000256" key="10">
    <source>
        <dbReference type="ARBA" id="ARBA00050687"/>
    </source>
</evidence>
<dbReference type="KEGG" id="abi:Aboo_0850"/>
<dbReference type="Gene3D" id="3.40.140.20">
    <property type="match status" value="2"/>
</dbReference>
<dbReference type="SUPFAM" id="SSF52335">
    <property type="entry name" value="Methylglyoxal synthase-like"/>
    <property type="match status" value="1"/>
</dbReference>
<dbReference type="EMBL" id="CP001941">
    <property type="protein sequence ID" value="ADD08659.1"/>
    <property type="molecule type" value="Genomic_DNA"/>
</dbReference>
<dbReference type="UniPathway" id="UPA00074">
    <property type="reaction ID" value="UER00133"/>
</dbReference>
<evidence type="ECO:0000256" key="6">
    <source>
        <dbReference type="ARBA" id="ARBA00022801"/>
    </source>
</evidence>
<name>B5IAI5_ACIB4</name>
<dbReference type="InterPro" id="IPR011607">
    <property type="entry name" value="MGS-like_dom"/>
</dbReference>
<comment type="pathway">
    <text evidence="1">Purine metabolism; IMP biosynthesis via de novo pathway; IMP from 5-formamido-1-(5-phospho-D-ribosyl)imidazole-4-carboxamide: step 1/1.</text>
</comment>
<dbReference type="FunFam" id="3.40.140.20:FF:000005">
    <property type="entry name" value="Bifunctional purine biosynthesis protein PurH"/>
    <property type="match status" value="1"/>
</dbReference>
<protein>
    <submittedName>
        <fullName evidence="11">Phosphoribosylaminoimidazolecarboxamide formyltransferase/IMP cyclohydrolase</fullName>
        <ecNumber evidence="11">3.5.4.10</ecNumber>
    </submittedName>
</protein>
<dbReference type="PIRSF" id="PIRSF000414">
    <property type="entry name" value="AICARFT_IMPCHas"/>
    <property type="match status" value="1"/>
</dbReference>